<protein>
    <recommendedName>
        <fullName evidence="2">DUF8083 domain-containing protein</fullName>
    </recommendedName>
</protein>
<dbReference type="RefSeq" id="WP_098753026.1">
    <property type="nucleotide sequence ID" value="NZ_WHPN01000428.1"/>
</dbReference>
<feature type="compositionally biased region" description="Gly residues" evidence="1">
    <location>
        <begin position="175"/>
        <end position="208"/>
    </location>
</feature>
<organism evidence="3 4">
    <name type="scientific">Streptomyces lycii</name>
    <dbReference type="NCBI Taxonomy" id="2654337"/>
    <lineage>
        <taxon>Bacteria</taxon>
        <taxon>Bacillati</taxon>
        <taxon>Actinomycetota</taxon>
        <taxon>Actinomycetes</taxon>
        <taxon>Kitasatosporales</taxon>
        <taxon>Streptomycetaceae</taxon>
        <taxon>Streptomyces</taxon>
    </lineage>
</organism>
<proteinExistence type="predicted"/>
<evidence type="ECO:0000313" key="3">
    <source>
        <dbReference type="EMBL" id="KAF4405155.1"/>
    </source>
</evidence>
<feature type="compositionally biased region" description="Low complexity" evidence="1">
    <location>
        <begin position="209"/>
        <end position="227"/>
    </location>
</feature>
<evidence type="ECO:0000313" key="4">
    <source>
        <dbReference type="Proteomes" id="UP000621266"/>
    </source>
</evidence>
<comment type="caution">
    <text evidence="3">The sequence shown here is derived from an EMBL/GenBank/DDBJ whole genome shotgun (WGS) entry which is preliminary data.</text>
</comment>
<accession>A0ABQ7FAB7</accession>
<name>A0ABQ7FAB7_9ACTN</name>
<dbReference type="InterPro" id="IPR058396">
    <property type="entry name" value="DUF8083"/>
</dbReference>
<evidence type="ECO:0000256" key="1">
    <source>
        <dbReference type="SAM" id="MobiDB-lite"/>
    </source>
</evidence>
<reference evidence="3 4" key="1">
    <citation type="submission" date="2019-10" db="EMBL/GenBank/DDBJ databases">
        <title>Streptomyces tenebrisbrunneis sp.nov., an endogenous actinomycete isolated from of Lycium ruthenicum.</title>
        <authorList>
            <person name="Ma L."/>
        </authorList>
    </citation>
    <scope>NUCLEOTIDE SEQUENCE [LARGE SCALE GENOMIC DNA]</scope>
    <source>
        <strain evidence="3 4">TRM 66187</strain>
    </source>
</reference>
<sequence length="340" mass="36592">MGQGSLFVPYAAYLRVYEPLAAFPLQERGHWSAYAESGHRPTAQDELRRSLGDLLPTPPVAVPVHESRDAFVLENDGVTCVCPWRTRLRGWQALESLPELLPAPVLDAVLPPVVRRQAAADYERWIDDNPDARPWIRTATWHVPVRWFALFSDEEREYVPGPGAGSPEAGRLPEAGGGPETGGGPEAAAGDGGAEADGGAGTGPGAGAGADADGEAVGTDGDAAGGEPVLRYRTPMVEARRRVARGLKVLRDALEESPLIDGLENVGRWLEEFHPRSLVELDYGGLVHTLGHDQLSEDHSAADVAEGLEALRGGDPAKAGEVYQRLVERWRAVRERQFAN</sequence>
<feature type="domain" description="DUF8083" evidence="2">
    <location>
        <begin position="10"/>
        <end position="337"/>
    </location>
</feature>
<evidence type="ECO:0000259" key="2">
    <source>
        <dbReference type="Pfam" id="PF26312"/>
    </source>
</evidence>
<keyword evidence="4" id="KW-1185">Reference proteome</keyword>
<dbReference type="Proteomes" id="UP000621266">
    <property type="component" value="Unassembled WGS sequence"/>
</dbReference>
<dbReference type="Pfam" id="PF26312">
    <property type="entry name" value="DUF8083"/>
    <property type="match status" value="1"/>
</dbReference>
<dbReference type="EMBL" id="WHPN01000428">
    <property type="protein sequence ID" value="KAF4405155.1"/>
    <property type="molecule type" value="Genomic_DNA"/>
</dbReference>
<gene>
    <name evidence="3" type="ORF">GCU69_31810</name>
</gene>
<feature type="region of interest" description="Disordered" evidence="1">
    <location>
        <begin position="159"/>
        <end position="229"/>
    </location>
</feature>